<dbReference type="SMART" id="SM00965">
    <property type="entry name" value="STN"/>
    <property type="match status" value="1"/>
</dbReference>
<keyword evidence="10" id="KW-0408">Iron</keyword>
<keyword evidence="11" id="KW-0406">Ion transport</keyword>
<evidence type="ECO:0000256" key="16">
    <source>
        <dbReference type="ARBA" id="ARBA00023237"/>
    </source>
</evidence>
<name>A0A5E7A0M1_PSEFL</name>
<comment type="similarity">
    <text evidence="2 19 20">Belongs to the TonB-dependent receptor family.</text>
</comment>
<keyword evidence="5" id="KW-0410">Iron transport</keyword>
<dbReference type="InterPro" id="IPR037066">
    <property type="entry name" value="Plug_dom_sf"/>
</dbReference>
<comment type="function">
    <text evidence="17">Transports the metallophore pseudopaline, which is involved in the acquisition of nickel and zinc, and thus enables bacterial growth inside the host, where metal access is limited. Is probably involved in the import of pseudopaline-metal complexes.</text>
</comment>
<evidence type="ECO:0000256" key="3">
    <source>
        <dbReference type="ARBA" id="ARBA00022448"/>
    </source>
</evidence>
<keyword evidence="4 19" id="KW-1134">Transmembrane beta strand</keyword>
<dbReference type="GO" id="GO:0038023">
    <property type="term" value="F:signaling receptor activity"/>
    <property type="evidence" value="ECO:0007669"/>
    <property type="project" value="InterPro"/>
</dbReference>
<dbReference type="Gene3D" id="3.55.50.30">
    <property type="match status" value="1"/>
</dbReference>
<evidence type="ECO:0000256" key="8">
    <source>
        <dbReference type="ARBA" id="ARBA00022729"/>
    </source>
</evidence>
<keyword evidence="16 19" id="KW-0998">Cell outer membrane</keyword>
<evidence type="ECO:0000256" key="12">
    <source>
        <dbReference type="ARBA" id="ARBA00023077"/>
    </source>
</evidence>
<evidence type="ECO:0000256" key="11">
    <source>
        <dbReference type="ARBA" id="ARBA00023065"/>
    </source>
</evidence>
<dbReference type="GO" id="GO:0015891">
    <property type="term" value="P:siderophore transport"/>
    <property type="evidence" value="ECO:0007669"/>
    <property type="project" value="InterPro"/>
</dbReference>
<dbReference type="RefSeq" id="WP_150640572.1">
    <property type="nucleotide sequence ID" value="NZ_CABVHQ010000003.1"/>
</dbReference>
<evidence type="ECO:0000256" key="2">
    <source>
        <dbReference type="ARBA" id="ARBA00009810"/>
    </source>
</evidence>
<comment type="subcellular location">
    <subcellularLocation>
        <location evidence="1 19">Cell outer membrane</location>
        <topology evidence="1 19">Multi-pass membrane protein</topology>
    </subcellularLocation>
</comment>
<evidence type="ECO:0000256" key="7">
    <source>
        <dbReference type="ARBA" id="ARBA00022692"/>
    </source>
</evidence>
<dbReference type="Pfam" id="PF07660">
    <property type="entry name" value="STN"/>
    <property type="match status" value="1"/>
</dbReference>
<keyword evidence="12 20" id="KW-0798">TonB box</keyword>
<keyword evidence="14 19" id="KW-0472">Membrane</keyword>
<dbReference type="InterPro" id="IPR011662">
    <property type="entry name" value="Secretin/TonB_short_N"/>
</dbReference>
<feature type="region of interest" description="Disordered" evidence="21">
    <location>
        <begin position="199"/>
        <end position="222"/>
    </location>
</feature>
<dbReference type="PANTHER" id="PTHR32552:SF85">
    <property type="entry name" value="BLL7968 PROTEIN"/>
    <property type="match status" value="1"/>
</dbReference>
<dbReference type="PANTHER" id="PTHR32552">
    <property type="entry name" value="FERRICHROME IRON RECEPTOR-RELATED"/>
    <property type="match status" value="1"/>
</dbReference>
<evidence type="ECO:0000256" key="18">
    <source>
        <dbReference type="ARBA" id="ARBA00072467"/>
    </source>
</evidence>
<dbReference type="Pfam" id="PF07715">
    <property type="entry name" value="Plug"/>
    <property type="match status" value="1"/>
</dbReference>
<dbReference type="Pfam" id="PF00593">
    <property type="entry name" value="TonB_dep_Rec_b-barrel"/>
    <property type="match status" value="1"/>
</dbReference>
<keyword evidence="6" id="KW-0533">Nickel</keyword>
<evidence type="ECO:0000256" key="1">
    <source>
        <dbReference type="ARBA" id="ARBA00004571"/>
    </source>
</evidence>
<dbReference type="Proteomes" id="UP000337909">
    <property type="component" value="Unassembled WGS sequence"/>
</dbReference>
<dbReference type="InterPro" id="IPR010105">
    <property type="entry name" value="TonB_sidphr_rcpt"/>
</dbReference>
<dbReference type="InterPro" id="IPR039426">
    <property type="entry name" value="TonB-dep_rcpt-like"/>
</dbReference>
<dbReference type="InterPro" id="IPR012910">
    <property type="entry name" value="Plug_dom"/>
</dbReference>
<keyword evidence="3 19" id="KW-0813">Transport</keyword>
<organism evidence="24 25">
    <name type="scientific">Pseudomonas fluorescens</name>
    <dbReference type="NCBI Taxonomy" id="294"/>
    <lineage>
        <taxon>Bacteria</taxon>
        <taxon>Pseudomonadati</taxon>
        <taxon>Pseudomonadota</taxon>
        <taxon>Gammaproteobacteria</taxon>
        <taxon>Pseudomonadales</taxon>
        <taxon>Pseudomonadaceae</taxon>
        <taxon>Pseudomonas</taxon>
    </lineage>
</organism>
<sequence precursor="true">MKSRAKSTASGSVKQWFGAGALAVSALALLPLGVALAADAGSTQQRAQFNFAIAAKPLPQALSDFSRVTGISVVYTDEAPYGLTAPTVSGQMSAGQAMQRMLSNSGFTFRQTDAHTLALEPQPTEGALNLGATTITSIVQPPLSYQPPPTSSVMRSQALLLEIPQTVNVIPAQVIRDQAPRNLDDALANVSGITQGNTLGSTQDSVMTRGFGDNRNGSIMRDGMPVVQGRGLNASVDRVEVLKGPASLLYGIQDPGGVVNMVSKKPELAQYNALTVRGSTYGDGKNGSGGSLDSTGALTDSGLAYRMVLDHEDEDYWRNFGTHRESLIAPSLAWFGESTQLLFAYEHREFLSPFDRGTAIDPDTNHPLNIPRERRLDEPFNNMEGRSDLYHFEADHQLNDNWNAHFGYSWNRETYDASQVRVTAIDTEKGTLTRNMDGTQDAISTDRFTTASLEGKVDVVGMQHDLVFGLDDEYRKIYRADLIRQKSLTTFSYADPVYGREVAGSTVSPADSAQTDLLRSDSVFLQDSIHLTDQWILVGGARFQEYDQYAGKGRPFKANTDSNGQKWVPRAGLVYRYTDELSFYGSYTESFKPNSTIAPLSGSTVVLDGAVAPEEAKSWELGAKLDMPGRVTGNVALFDIKKRNVLVANSEGPTTIYSAAGEVRSRGLEVDLSGQLSDRWSMIGSYAYTDAEVTEDPTYKGKRLQNVAKNSGSLSAVYDFGSLLGGDQLRVGAGARYVGERAGNAVNDFDLPSYTVADAFATYDTQVDGQRVKFQLNVKNLFDRTYYTSAASRFFVSMGDSRQVMLSSTLEF</sequence>
<keyword evidence="15 24" id="KW-0675">Receptor</keyword>
<dbReference type="GO" id="GO:0015344">
    <property type="term" value="F:siderophore uptake transmembrane transporter activity"/>
    <property type="evidence" value="ECO:0007669"/>
    <property type="project" value="TreeGrafter"/>
</dbReference>
<dbReference type="SUPFAM" id="SSF56935">
    <property type="entry name" value="Porins"/>
    <property type="match status" value="1"/>
</dbReference>
<dbReference type="Gene3D" id="2.40.170.20">
    <property type="entry name" value="TonB-dependent receptor, beta-barrel domain"/>
    <property type="match status" value="1"/>
</dbReference>
<proteinExistence type="inferred from homology"/>
<accession>A0A5E7A0M1</accession>
<gene>
    <name evidence="24" type="primary">fhuA_1</name>
    <name evidence="24" type="ORF">PS691_00451</name>
</gene>
<evidence type="ECO:0000256" key="6">
    <source>
        <dbReference type="ARBA" id="ARBA00022596"/>
    </source>
</evidence>
<keyword evidence="9" id="KW-0862">Zinc</keyword>
<feature type="chain" id="PRO_5022972461" description="Metal-pseudopaline receptor CntO" evidence="22">
    <location>
        <begin position="38"/>
        <end position="812"/>
    </location>
</feature>
<evidence type="ECO:0000256" key="14">
    <source>
        <dbReference type="ARBA" id="ARBA00023136"/>
    </source>
</evidence>
<dbReference type="InterPro" id="IPR000531">
    <property type="entry name" value="Beta-barrel_TonB"/>
</dbReference>
<evidence type="ECO:0000256" key="17">
    <source>
        <dbReference type="ARBA" id="ARBA00056786"/>
    </source>
</evidence>
<dbReference type="Gene3D" id="2.170.130.10">
    <property type="entry name" value="TonB-dependent receptor, plug domain"/>
    <property type="match status" value="1"/>
</dbReference>
<evidence type="ECO:0000256" key="21">
    <source>
        <dbReference type="SAM" id="MobiDB-lite"/>
    </source>
</evidence>
<keyword evidence="9" id="KW-0864">Zinc transport</keyword>
<evidence type="ECO:0000256" key="9">
    <source>
        <dbReference type="ARBA" id="ARBA00022906"/>
    </source>
</evidence>
<evidence type="ECO:0000256" key="13">
    <source>
        <dbReference type="ARBA" id="ARBA00023112"/>
    </source>
</evidence>
<keyword evidence="7 19" id="KW-0812">Transmembrane</keyword>
<dbReference type="NCBIfam" id="TIGR01783">
    <property type="entry name" value="TonB-siderophor"/>
    <property type="match status" value="1"/>
</dbReference>
<evidence type="ECO:0000256" key="22">
    <source>
        <dbReference type="SAM" id="SignalP"/>
    </source>
</evidence>
<evidence type="ECO:0000256" key="5">
    <source>
        <dbReference type="ARBA" id="ARBA00022496"/>
    </source>
</evidence>
<evidence type="ECO:0000259" key="23">
    <source>
        <dbReference type="SMART" id="SM00965"/>
    </source>
</evidence>
<dbReference type="GO" id="GO:0009279">
    <property type="term" value="C:cell outer membrane"/>
    <property type="evidence" value="ECO:0007669"/>
    <property type="project" value="UniProtKB-SubCell"/>
</dbReference>
<evidence type="ECO:0000256" key="15">
    <source>
        <dbReference type="ARBA" id="ARBA00023170"/>
    </source>
</evidence>
<evidence type="ECO:0000256" key="19">
    <source>
        <dbReference type="PROSITE-ProRule" id="PRU01360"/>
    </source>
</evidence>
<dbReference type="GO" id="GO:0006829">
    <property type="term" value="P:zinc ion transport"/>
    <property type="evidence" value="ECO:0007669"/>
    <property type="project" value="UniProtKB-KW"/>
</dbReference>
<keyword evidence="13" id="KW-0921">Nickel transport</keyword>
<dbReference type="OrthoDB" id="127311at2"/>
<dbReference type="AlphaFoldDB" id="A0A5E7A0M1"/>
<evidence type="ECO:0000313" key="25">
    <source>
        <dbReference type="Proteomes" id="UP000337909"/>
    </source>
</evidence>
<dbReference type="FunFam" id="2.40.170.20:FF:000005">
    <property type="entry name" value="TonB-dependent siderophore receptor"/>
    <property type="match status" value="1"/>
</dbReference>
<reference evidence="24 25" key="1">
    <citation type="submission" date="2019-09" db="EMBL/GenBank/DDBJ databases">
        <authorList>
            <person name="Chandra G."/>
            <person name="Truman W A."/>
        </authorList>
    </citation>
    <scope>NUCLEOTIDE SEQUENCE [LARGE SCALE GENOMIC DNA]</scope>
    <source>
        <strain evidence="24">PS691</strain>
    </source>
</reference>
<dbReference type="CDD" id="cd01347">
    <property type="entry name" value="ligand_gated_channel"/>
    <property type="match status" value="1"/>
</dbReference>
<dbReference type="GO" id="GO:0015675">
    <property type="term" value="P:nickel cation transport"/>
    <property type="evidence" value="ECO:0007669"/>
    <property type="project" value="UniProtKB-KW"/>
</dbReference>
<feature type="signal peptide" evidence="22">
    <location>
        <begin position="1"/>
        <end position="37"/>
    </location>
</feature>
<keyword evidence="8 22" id="KW-0732">Signal</keyword>
<feature type="domain" description="Secretin/TonB short N-terminal" evidence="23">
    <location>
        <begin position="71"/>
        <end position="122"/>
    </location>
</feature>
<evidence type="ECO:0000313" key="24">
    <source>
        <dbReference type="EMBL" id="VVN71629.1"/>
    </source>
</evidence>
<dbReference type="EMBL" id="CABVHQ010000003">
    <property type="protein sequence ID" value="VVN71629.1"/>
    <property type="molecule type" value="Genomic_DNA"/>
</dbReference>
<dbReference type="InterPro" id="IPR036942">
    <property type="entry name" value="Beta-barrel_TonB_sf"/>
</dbReference>
<dbReference type="FunFam" id="2.170.130.10:FF:000001">
    <property type="entry name" value="Catecholate siderophore TonB-dependent receptor"/>
    <property type="match status" value="1"/>
</dbReference>
<evidence type="ECO:0000256" key="20">
    <source>
        <dbReference type="RuleBase" id="RU003357"/>
    </source>
</evidence>
<evidence type="ECO:0000256" key="4">
    <source>
        <dbReference type="ARBA" id="ARBA00022452"/>
    </source>
</evidence>
<dbReference type="PROSITE" id="PS52016">
    <property type="entry name" value="TONB_DEPENDENT_REC_3"/>
    <property type="match status" value="1"/>
</dbReference>
<protein>
    <recommendedName>
        <fullName evidence="18">Metal-pseudopaline receptor CntO</fullName>
    </recommendedName>
</protein>
<evidence type="ECO:0000256" key="10">
    <source>
        <dbReference type="ARBA" id="ARBA00023004"/>
    </source>
</evidence>